<feature type="compositionally biased region" description="Pro residues" evidence="1">
    <location>
        <begin position="143"/>
        <end position="156"/>
    </location>
</feature>
<comment type="caution">
    <text evidence="3">The sequence shown here is derived from an EMBL/GenBank/DDBJ whole genome shotgun (WGS) entry which is preliminary data.</text>
</comment>
<dbReference type="Proteomes" id="UP000324222">
    <property type="component" value="Unassembled WGS sequence"/>
</dbReference>
<evidence type="ECO:0000313" key="4">
    <source>
        <dbReference type="Proteomes" id="UP000324222"/>
    </source>
</evidence>
<proteinExistence type="predicted"/>
<gene>
    <name evidence="3" type="ORF">E2C01_085547</name>
</gene>
<keyword evidence="4" id="KW-1185">Reference proteome</keyword>
<dbReference type="EMBL" id="VSRR010084789">
    <property type="protein sequence ID" value="MPC90554.1"/>
    <property type="molecule type" value="Genomic_DNA"/>
</dbReference>
<reference evidence="3 4" key="1">
    <citation type="submission" date="2019-05" db="EMBL/GenBank/DDBJ databases">
        <title>Another draft genome of Portunus trituberculatus and its Hox gene families provides insights of decapod evolution.</title>
        <authorList>
            <person name="Jeong J.-H."/>
            <person name="Song I."/>
            <person name="Kim S."/>
            <person name="Choi T."/>
            <person name="Kim D."/>
            <person name="Ryu S."/>
            <person name="Kim W."/>
        </authorList>
    </citation>
    <scope>NUCLEOTIDE SEQUENCE [LARGE SCALE GENOMIC DNA]</scope>
    <source>
        <tissue evidence="3">Muscle</tissue>
    </source>
</reference>
<dbReference type="AlphaFoldDB" id="A0A5B7JDX6"/>
<feature type="chain" id="PRO_5022792080" description="Secreted protein" evidence="2">
    <location>
        <begin position="26"/>
        <end position="211"/>
    </location>
</feature>
<name>A0A5B7JDX6_PORTR</name>
<organism evidence="3 4">
    <name type="scientific">Portunus trituberculatus</name>
    <name type="common">Swimming crab</name>
    <name type="synonym">Neptunus trituberculatus</name>
    <dbReference type="NCBI Taxonomy" id="210409"/>
    <lineage>
        <taxon>Eukaryota</taxon>
        <taxon>Metazoa</taxon>
        <taxon>Ecdysozoa</taxon>
        <taxon>Arthropoda</taxon>
        <taxon>Crustacea</taxon>
        <taxon>Multicrustacea</taxon>
        <taxon>Malacostraca</taxon>
        <taxon>Eumalacostraca</taxon>
        <taxon>Eucarida</taxon>
        <taxon>Decapoda</taxon>
        <taxon>Pleocyemata</taxon>
        <taxon>Brachyura</taxon>
        <taxon>Eubrachyura</taxon>
        <taxon>Portunoidea</taxon>
        <taxon>Portunidae</taxon>
        <taxon>Portuninae</taxon>
        <taxon>Portunus</taxon>
    </lineage>
</organism>
<evidence type="ECO:0008006" key="5">
    <source>
        <dbReference type="Google" id="ProtNLM"/>
    </source>
</evidence>
<evidence type="ECO:0000256" key="1">
    <source>
        <dbReference type="SAM" id="MobiDB-lite"/>
    </source>
</evidence>
<evidence type="ECO:0000256" key="2">
    <source>
        <dbReference type="SAM" id="SignalP"/>
    </source>
</evidence>
<feature type="region of interest" description="Disordered" evidence="1">
    <location>
        <begin position="108"/>
        <end position="193"/>
    </location>
</feature>
<feature type="compositionally biased region" description="Basic and acidic residues" evidence="1">
    <location>
        <begin position="42"/>
        <end position="51"/>
    </location>
</feature>
<feature type="region of interest" description="Disordered" evidence="1">
    <location>
        <begin position="38"/>
        <end position="72"/>
    </location>
</feature>
<keyword evidence="2" id="KW-0732">Signal</keyword>
<sequence>MRSSLVSLTILRSWCLVCYVTRGYCVTIFSDVTVVTSPATGQREKRHEQVSHDSPGGNCDANFELERSSGGAPARGAVKNQFILLKSLVCMQISPCYPLRPPSHDLCSSPLNSSPTHDPDASRVPPQHPHFRNRRHPYTGIPTPSPLLPQPTPTTPTPRDLTTGRRFSAPHPSTLDPRHTLSVNPDNAPMPRHDPAIPALITLKKCSSEHP</sequence>
<feature type="signal peptide" evidence="2">
    <location>
        <begin position="1"/>
        <end position="25"/>
    </location>
</feature>
<accession>A0A5B7JDX6</accession>
<protein>
    <recommendedName>
        <fullName evidence="5">Secreted protein</fullName>
    </recommendedName>
</protein>
<evidence type="ECO:0000313" key="3">
    <source>
        <dbReference type="EMBL" id="MPC90554.1"/>
    </source>
</evidence>